<protein>
    <submittedName>
        <fullName evidence="2">YibE/F family protein</fullName>
    </submittedName>
</protein>
<keyword evidence="1" id="KW-0472">Membrane</keyword>
<dbReference type="PANTHER" id="PTHR41771:SF1">
    <property type="entry name" value="MEMBRANE PROTEIN"/>
    <property type="match status" value="1"/>
</dbReference>
<organism evidence="2 3">
    <name type="scientific">Clostridium haemolyticum NCTC 9693</name>
    <dbReference type="NCBI Taxonomy" id="1443114"/>
    <lineage>
        <taxon>Bacteria</taxon>
        <taxon>Bacillati</taxon>
        <taxon>Bacillota</taxon>
        <taxon>Clostridia</taxon>
        <taxon>Eubacteriales</taxon>
        <taxon>Clostridiaceae</taxon>
        <taxon>Clostridium</taxon>
    </lineage>
</organism>
<feature type="transmembrane region" description="Helical" evidence="1">
    <location>
        <begin position="139"/>
        <end position="156"/>
    </location>
</feature>
<evidence type="ECO:0000256" key="1">
    <source>
        <dbReference type="SAM" id="Phobius"/>
    </source>
</evidence>
<feature type="transmembrane region" description="Helical" evidence="1">
    <location>
        <begin position="265"/>
        <end position="286"/>
    </location>
</feature>
<evidence type="ECO:0000313" key="2">
    <source>
        <dbReference type="EMBL" id="KEI15365.1"/>
    </source>
</evidence>
<sequence length="390" mass="42451">MKLIKNNIKLRYAKCIFIGLVTFLSVVFTNILCNYNESKNSTNKNYISAKAKVIDILYDNTNIKDKGKGDNKLRKQEINIKILNGKHKGELFKRRNTIETIDVYNIIVSKGDEVLVNITEDNSGEVTSIKIYERVRDKYVYILITIFILSLVLIGGIKGIQSVVTLSCTGIMIFKVLLPLINNGYNPILVAVLVCVAIATITFLIVTGINKKTLAAVLGTLSGVFIAGILALTIGNFAKITGLASEHAQTLALLHRENSLNFKGILFSAIIIGALGAVMDVAMSVASSMNEILEIKPSISKLELIKSSMNIGKDIMGTMSNTLILAYTGGAIQLLLLLMSTQISYSQMINLDLITSEVITALSGSIGLIWSIPFTVIISATINKGLVRKS</sequence>
<feature type="transmembrane region" description="Helical" evidence="1">
    <location>
        <begin position="187"/>
        <end position="206"/>
    </location>
</feature>
<accession>A0ABR4TCL6</accession>
<proteinExistence type="predicted"/>
<dbReference type="EMBL" id="JENX01000110">
    <property type="protein sequence ID" value="KEI15365.1"/>
    <property type="molecule type" value="Genomic_DNA"/>
</dbReference>
<feature type="transmembrane region" description="Helical" evidence="1">
    <location>
        <begin position="12"/>
        <end position="32"/>
    </location>
</feature>
<comment type="caution">
    <text evidence="2">The sequence shown here is derived from an EMBL/GenBank/DDBJ whole genome shotgun (WGS) entry which is preliminary data.</text>
</comment>
<dbReference type="Pfam" id="PF07907">
    <property type="entry name" value="YibE_F"/>
    <property type="match status" value="1"/>
</dbReference>
<dbReference type="Proteomes" id="UP000027937">
    <property type="component" value="Unassembled WGS sequence"/>
</dbReference>
<dbReference type="PANTHER" id="PTHR41771">
    <property type="entry name" value="MEMBRANE PROTEIN-RELATED"/>
    <property type="match status" value="1"/>
</dbReference>
<keyword evidence="1" id="KW-1133">Transmembrane helix</keyword>
<gene>
    <name evidence="2" type="ORF">Z960_00730</name>
</gene>
<feature type="transmembrane region" description="Helical" evidence="1">
    <location>
        <begin position="358"/>
        <end position="382"/>
    </location>
</feature>
<keyword evidence="1" id="KW-0812">Transmembrane</keyword>
<keyword evidence="3" id="KW-1185">Reference proteome</keyword>
<dbReference type="InterPro" id="IPR012507">
    <property type="entry name" value="YibE_F"/>
</dbReference>
<reference evidence="2 3" key="1">
    <citation type="submission" date="2014-02" db="EMBL/GenBank/DDBJ databases">
        <title>Plasmidome dynamics in the species complex Clostridium novyi sensu lato converts strains of independent lineages into distinctly different pathogens.</title>
        <authorList>
            <person name="Skarin H."/>
            <person name="Segerman B."/>
        </authorList>
    </citation>
    <scope>NUCLEOTIDE SEQUENCE [LARGE SCALE GENOMIC DNA]</scope>
    <source>
        <strain evidence="2 3">NCTC 9693</strain>
    </source>
</reference>
<feature type="transmembrane region" description="Helical" evidence="1">
    <location>
        <begin position="315"/>
        <end position="338"/>
    </location>
</feature>
<evidence type="ECO:0000313" key="3">
    <source>
        <dbReference type="Proteomes" id="UP000027937"/>
    </source>
</evidence>
<feature type="transmembrane region" description="Helical" evidence="1">
    <location>
        <begin position="213"/>
        <end position="234"/>
    </location>
</feature>
<dbReference type="RefSeq" id="WP_052101048.1">
    <property type="nucleotide sequence ID" value="NZ_JENX01000110.1"/>
</dbReference>
<name>A0ABR4TCL6_CLOHA</name>